<dbReference type="PROSITE" id="PS51375">
    <property type="entry name" value="PPR"/>
    <property type="match status" value="2"/>
</dbReference>
<dbReference type="InterPro" id="IPR011990">
    <property type="entry name" value="TPR-like_helical_dom_sf"/>
</dbReference>
<dbReference type="Pfam" id="PF01535">
    <property type="entry name" value="PPR"/>
    <property type="match status" value="2"/>
</dbReference>
<proteinExistence type="predicted"/>
<feature type="region of interest" description="Disordered" evidence="3">
    <location>
        <begin position="348"/>
        <end position="394"/>
    </location>
</feature>
<dbReference type="Gene3D" id="3.40.30.10">
    <property type="entry name" value="Glutaredoxin"/>
    <property type="match status" value="1"/>
</dbReference>
<dbReference type="InterPro" id="IPR002885">
    <property type="entry name" value="PPR_rpt"/>
</dbReference>
<evidence type="ECO:0000256" key="3">
    <source>
        <dbReference type="SAM" id="MobiDB-lite"/>
    </source>
</evidence>
<gene>
    <name evidence="5" type="ORF">C1SCF055_LOCUS22358</name>
</gene>
<dbReference type="EMBL" id="CAMXCT010002120">
    <property type="protein sequence ID" value="CAI3995832.1"/>
    <property type="molecule type" value="Genomic_DNA"/>
</dbReference>
<feature type="compositionally biased region" description="Basic residues" evidence="3">
    <location>
        <begin position="375"/>
        <end position="385"/>
    </location>
</feature>
<feature type="domain" description="Thioredoxin-like fold" evidence="4">
    <location>
        <begin position="957"/>
        <end position="1053"/>
    </location>
</feature>
<dbReference type="Gene3D" id="1.25.40.10">
    <property type="entry name" value="Tetratricopeptide repeat domain"/>
    <property type="match status" value="3"/>
</dbReference>
<sequence length="1417" mass="160411">MALTFQELLKEVKSLKGRKSQLPWHLQQELFSRGAGNAAIGTAKELGIIMTALGKSSDKALELLRHHQQMLLQLDVIVYNVGITVCHGWTCSLQLLHDMCKRRISPDEVTYNSLMSACSADRWDLALHLFWQSRQRLPQVSTYRYNAAIGAAERAGRWELALQLLGTMRSAFDVISFSSAINAVAKAATASVWRSAVEMWRWMLSEAVEPNIITHSSLISALAMGHEWQKALHHLTTMRSTAVLPNRITNNIVLRSFGSSINWRSALNFFRDAVRDGLRPKADTYAAILSVCEAASSWVSLETPSVDDADLRPLPDLAQFHCLRLTGCKRCQHRREAAQVRVGSCSPRKAVMDRASPSQVPRLPAPGDPRATPRSPHRARLGRRASLREAPEEAQPCQQMAQLLATFTKRIQSFFMTLMGFNHPHMERLQIALQQQVQVLASGMMDLMTKHSAFLSLRSAMREGKLWERFRQRHESLFQRGQELKDCEAALHEEQQKTESLKASVTSVQQVLERSDHVSSRAAAQASLSASFQRWQRFASNRLHSRRAASCAQQMHWPCRQAFQLQAAFFQWHRARSCADRWALKELRAMAATAGEVTTTGRLVEVEKVKAYLHSAEARSSEVKMAAAFLAWRFSVARSRNRSWQEHSEDMCQSMRSNIRQKNLKFWSRLNDANGRLALKVALMRWRAGCAYSAAERWSSEAKLKVAMCSCQVLRRRKEVGRAQLCLAYWNKWTALCKVNRPEQRFSRHDPDTCHDLHFHSRAPRDDQGDRIQLRVERTFEPAQSSWRHNYEAHEAQVAVSETAQLASNFATFHQDQVMKHWSLASQASQSEEGYLKLRDFHRELRRRERLHPRGAVPHVTPDRFMLSAAMGCYEKAKKWQHVIQLLHQGRQGKVVPDSVMYTLGIRACETGRQWQVELMLCRSALRDDQANAPGITHLDEKICSVRTSYVLTEGLKLVLLYFSARWCGACIEFDNVIRDVQSALKPFAESADIEFVWISCDLSEESYKTHLKRLGSFLGASWSPKRLQEAIARWDLKAMPCLLVMDAQDGRIVTSHARRDVEDAYDDEIRGGGKGYLGLILHWLELLDEQRAALDDGLPMRSEDSSDDGNGEDGESQGSEEELGPLEALALYLKTAADAISCAAMLSVCEICQKWEWALHLLKQVQTSLQLDVTAHSAAISACAASGRWRWALHLFGEMCRAGPALKASFMAMSTKEMIFQARDDAKATVEAGYPAVELRHLQVRPRLNLKSYTLALRACAKGALWRSALGLLREAAEGQVALDATAYAASVDACESCSLEVPDLLAALTASSVISLGASSRSIRKKEIWVQRGLRVSTHVWSVNLIEVKGAISGFPYCWRNTEGSRDTLGWPNTDTGMQIDIHRRWREKERERERKRERESLRERAIWINKRLTK</sequence>
<feature type="compositionally biased region" description="Acidic residues" evidence="3">
    <location>
        <begin position="1106"/>
        <end position="1123"/>
    </location>
</feature>
<reference evidence="6" key="2">
    <citation type="submission" date="2024-04" db="EMBL/GenBank/DDBJ databases">
        <authorList>
            <person name="Chen Y."/>
            <person name="Shah S."/>
            <person name="Dougan E. K."/>
            <person name="Thang M."/>
            <person name="Chan C."/>
        </authorList>
    </citation>
    <scope>NUCLEOTIDE SEQUENCE [LARGE SCALE GENOMIC DNA]</scope>
</reference>
<keyword evidence="8" id="KW-1185">Reference proteome</keyword>
<evidence type="ECO:0000313" key="6">
    <source>
        <dbReference type="EMBL" id="CAL1149207.1"/>
    </source>
</evidence>
<dbReference type="Pfam" id="PF13812">
    <property type="entry name" value="PPR_3"/>
    <property type="match status" value="1"/>
</dbReference>
<organism evidence="5">
    <name type="scientific">Cladocopium goreaui</name>
    <dbReference type="NCBI Taxonomy" id="2562237"/>
    <lineage>
        <taxon>Eukaryota</taxon>
        <taxon>Sar</taxon>
        <taxon>Alveolata</taxon>
        <taxon>Dinophyceae</taxon>
        <taxon>Suessiales</taxon>
        <taxon>Symbiodiniaceae</taxon>
        <taxon>Cladocopium</taxon>
    </lineage>
</organism>
<dbReference type="InterPro" id="IPR036249">
    <property type="entry name" value="Thioredoxin-like_sf"/>
</dbReference>
<protein>
    <submittedName>
        <fullName evidence="7">Pentatricopeptide repeat-containing protein GUN1, chloroplastic (Pentatricopeptide repeat-containing protein At2g31400) (Protein GENOMES UNCOUPLED 1)</fullName>
    </submittedName>
</protein>
<feature type="repeat" description="PPR" evidence="2">
    <location>
        <begin position="246"/>
        <end position="280"/>
    </location>
</feature>
<dbReference type="PANTHER" id="PTHR47447:SF17">
    <property type="entry name" value="OS12G0638900 PROTEIN"/>
    <property type="match status" value="1"/>
</dbReference>
<dbReference type="SUPFAM" id="SSF52833">
    <property type="entry name" value="Thioredoxin-like"/>
    <property type="match status" value="1"/>
</dbReference>
<evidence type="ECO:0000313" key="7">
    <source>
        <dbReference type="EMBL" id="CAL4783144.1"/>
    </source>
</evidence>
<dbReference type="Pfam" id="PF13905">
    <property type="entry name" value="Thioredoxin_8"/>
    <property type="match status" value="1"/>
</dbReference>
<dbReference type="Proteomes" id="UP001152797">
    <property type="component" value="Unassembled WGS sequence"/>
</dbReference>
<evidence type="ECO:0000259" key="4">
    <source>
        <dbReference type="Pfam" id="PF13905"/>
    </source>
</evidence>
<dbReference type="PANTHER" id="PTHR47447">
    <property type="entry name" value="OS03G0856100 PROTEIN"/>
    <property type="match status" value="1"/>
</dbReference>
<keyword evidence="1" id="KW-0677">Repeat</keyword>
<dbReference type="InterPro" id="IPR012336">
    <property type="entry name" value="Thioredoxin-like_fold"/>
</dbReference>
<evidence type="ECO:0000256" key="2">
    <source>
        <dbReference type="PROSITE-ProRule" id="PRU00708"/>
    </source>
</evidence>
<accession>A0A9P1CRK2</accession>
<comment type="caution">
    <text evidence="5">The sequence shown here is derived from an EMBL/GenBank/DDBJ whole genome shotgun (WGS) entry which is preliminary data.</text>
</comment>
<dbReference type="EMBL" id="CAMXCT030002120">
    <property type="protein sequence ID" value="CAL4783144.1"/>
    <property type="molecule type" value="Genomic_DNA"/>
</dbReference>
<evidence type="ECO:0000313" key="5">
    <source>
        <dbReference type="EMBL" id="CAI3995832.1"/>
    </source>
</evidence>
<evidence type="ECO:0000313" key="8">
    <source>
        <dbReference type="Proteomes" id="UP001152797"/>
    </source>
</evidence>
<feature type="repeat" description="PPR" evidence="2">
    <location>
        <begin position="1173"/>
        <end position="1207"/>
    </location>
</feature>
<evidence type="ECO:0000256" key="1">
    <source>
        <dbReference type="ARBA" id="ARBA00022737"/>
    </source>
</evidence>
<name>A0A9P1CRK2_9DINO</name>
<feature type="region of interest" description="Disordered" evidence="3">
    <location>
        <begin position="1098"/>
        <end position="1123"/>
    </location>
</feature>
<reference evidence="5" key="1">
    <citation type="submission" date="2022-10" db="EMBL/GenBank/DDBJ databases">
        <authorList>
            <person name="Chen Y."/>
            <person name="Dougan E. K."/>
            <person name="Chan C."/>
            <person name="Rhodes N."/>
            <person name="Thang M."/>
        </authorList>
    </citation>
    <scope>NUCLEOTIDE SEQUENCE</scope>
</reference>
<dbReference type="EMBL" id="CAMXCT020002120">
    <property type="protein sequence ID" value="CAL1149207.1"/>
    <property type="molecule type" value="Genomic_DNA"/>
</dbReference>
<dbReference type="OrthoDB" id="409136at2759"/>